<feature type="transmembrane region" description="Helical" evidence="1">
    <location>
        <begin position="86"/>
        <end position="107"/>
    </location>
</feature>
<protein>
    <submittedName>
        <fullName evidence="2">Conserved hypothetical plastid protein</fullName>
    </submittedName>
</protein>
<dbReference type="Pfam" id="PF12452">
    <property type="entry name" value="DUF3685"/>
    <property type="match status" value="1"/>
</dbReference>
<reference evidence="2" key="1">
    <citation type="submission" date="2017-03" db="EMBL/GenBank/DDBJ databases">
        <title>The new red algal subphylum Proteorhodophytina comprises the largest and most divergent plastid genomes known.</title>
        <authorList>
            <person name="Munoz-Gomez S.A."/>
            <person name="Mejia-Franco F.G."/>
            <person name="Durnin K."/>
            <person name="Morgan C."/>
            <person name="Grisdale C.J."/>
            <person name="Archibald J.M."/>
            <person name="Slamovits C.H."/>
        </authorList>
    </citation>
    <scope>NUCLEOTIDE SEQUENCE</scope>
    <source>
        <strain evidence="2">UTEX LB2060</strain>
    </source>
</reference>
<accession>A0A1X9PUA6</accession>
<evidence type="ECO:0000256" key="1">
    <source>
        <dbReference type="SAM" id="Phobius"/>
    </source>
</evidence>
<feature type="transmembrane region" description="Helical" evidence="1">
    <location>
        <begin position="113"/>
        <end position="134"/>
    </location>
</feature>
<dbReference type="InterPro" id="IPR022552">
    <property type="entry name" value="UPF_Ycf55"/>
</dbReference>
<evidence type="ECO:0000313" key="2">
    <source>
        <dbReference type="EMBL" id="ARO91087.1"/>
    </source>
</evidence>
<gene>
    <name evidence="2" type="primary">ycf55</name>
</gene>
<proteinExistence type="predicted"/>
<dbReference type="AlphaFoldDB" id="A0A1X9PUA6"/>
<dbReference type="EMBL" id="KY709211">
    <property type="protein sequence ID" value="ARO91087.1"/>
    <property type="molecule type" value="Genomic_DNA"/>
</dbReference>
<geneLocation type="chloroplast" evidence="2"/>
<name>A0A1X9PUA6_9RHOD</name>
<keyword evidence="2" id="KW-0934">Plastid</keyword>
<keyword evidence="1" id="KW-1133">Transmembrane helix</keyword>
<keyword evidence="1" id="KW-0472">Membrane</keyword>
<keyword evidence="2" id="KW-0150">Chloroplast</keyword>
<organism evidence="2">
    <name type="scientific">Flintiella sanguinaria</name>
    <dbReference type="NCBI Taxonomy" id="101926"/>
    <lineage>
        <taxon>Eukaryota</taxon>
        <taxon>Rhodophyta</taxon>
        <taxon>Bangiophyceae</taxon>
        <taxon>Porphyridiales</taxon>
        <taxon>Porphyridiaceae</taxon>
        <taxon>Flintiella</taxon>
    </lineage>
</organism>
<sequence>MLTVINDICYFLIENNPDLIYQFCNTEYNSIRLFENFRNNLLWQNFILKYLEEPKNIYENKMVIYYMTKRHTINKKYVKIERIAEFINLLSIQYFVALVIEIVDFVLPKIYDLLCYFGQLVYFVIKNLQIYKYFNKKVDSKSMNTHKKFLN</sequence>
<keyword evidence="1" id="KW-0812">Transmembrane</keyword>